<keyword evidence="2" id="KW-1185">Reference proteome</keyword>
<protein>
    <submittedName>
        <fullName evidence="1">Uncharacterized protein</fullName>
    </submittedName>
</protein>
<organism evidence="1 2">
    <name type="scientific">Portunus trituberculatus</name>
    <name type="common">Swimming crab</name>
    <name type="synonym">Neptunus trituberculatus</name>
    <dbReference type="NCBI Taxonomy" id="210409"/>
    <lineage>
        <taxon>Eukaryota</taxon>
        <taxon>Metazoa</taxon>
        <taxon>Ecdysozoa</taxon>
        <taxon>Arthropoda</taxon>
        <taxon>Crustacea</taxon>
        <taxon>Multicrustacea</taxon>
        <taxon>Malacostraca</taxon>
        <taxon>Eumalacostraca</taxon>
        <taxon>Eucarida</taxon>
        <taxon>Decapoda</taxon>
        <taxon>Pleocyemata</taxon>
        <taxon>Brachyura</taxon>
        <taxon>Eubrachyura</taxon>
        <taxon>Portunoidea</taxon>
        <taxon>Portunidae</taxon>
        <taxon>Portuninae</taxon>
        <taxon>Portunus</taxon>
    </lineage>
</organism>
<name>A0A5B7HAR4_PORTR</name>
<comment type="caution">
    <text evidence="1">The sequence shown here is derived from an EMBL/GenBank/DDBJ whole genome shotgun (WGS) entry which is preliminary data.</text>
</comment>
<evidence type="ECO:0000313" key="1">
    <source>
        <dbReference type="EMBL" id="MPC67203.1"/>
    </source>
</evidence>
<dbReference type="AlphaFoldDB" id="A0A5B7HAR4"/>
<dbReference type="EMBL" id="VSRR010025891">
    <property type="protein sequence ID" value="MPC67203.1"/>
    <property type="molecule type" value="Genomic_DNA"/>
</dbReference>
<evidence type="ECO:0000313" key="2">
    <source>
        <dbReference type="Proteomes" id="UP000324222"/>
    </source>
</evidence>
<reference evidence="1 2" key="1">
    <citation type="submission" date="2019-05" db="EMBL/GenBank/DDBJ databases">
        <title>Another draft genome of Portunus trituberculatus and its Hox gene families provides insights of decapod evolution.</title>
        <authorList>
            <person name="Jeong J.-H."/>
            <person name="Song I."/>
            <person name="Kim S."/>
            <person name="Choi T."/>
            <person name="Kim D."/>
            <person name="Ryu S."/>
            <person name="Kim W."/>
        </authorList>
    </citation>
    <scope>NUCLEOTIDE SEQUENCE [LARGE SCALE GENOMIC DNA]</scope>
    <source>
        <tissue evidence="1">Muscle</tissue>
    </source>
</reference>
<dbReference type="Proteomes" id="UP000324222">
    <property type="component" value="Unassembled WGS sequence"/>
</dbReference>
<gene>
    <name evidence="1" type="ORF">E2C01_061372</name>
</gene>
<accession>A0A5B7HAR4</accession>
<proteinExistence type="predicted"/>
<sequence length="155" mass="16361">MRGSGGLQGTVQEGSVAMMSSPATAGSPAVIHMPIVIAASRVAHIPAMLQWLPAHGDDRMPSEGLHSFSVKESGGSKLRGGTEVHPGEAPFFGLGPQFPSPPTTRGYPASTIRCHQQLNIRHSFNQPLQCRRRAQAAPAQYAATARGNITNKVAE</sequence>